<protein>
    <submittedName>
        <fullName evidence="2">Uncharacterized protein</fullName>
    </submittedName>
</protein>
<evidence type="ECO:0000313" key="3">
    <source>
        <dbReference type="Proteomes" id="UP000250235"/>
    </source>
</evidence>
<organism evidence="2 3">
    <name type="scientific">Dorcoceras hygrometricum</name>
    <dbReference type="NCBI Taxonomy" id="472368"/>
    <lineage>
        <taxon>Eukaryota</taxon>
        <taxon>Viridiplantae</taxon>
        <taxon>Streptophyta</taxon>
        <taxon>Embryophyta</taxon>
        <taxon>Tracheophyta</taxon>
        <taxon>Spermatophyta</taxon>
        <taxon>Magnoliopsida</taxon>
        <taxon>eudicotyledons</taxon>
        <taxon>Gunneridae</taxon>
        <taxon>Pentapetalae</taxon>
        <taxon>asterids</taxon>
        <taxon>lamiids</taxon>
        <taxon>Lamiales</taxon>
        <taxon>Gesneriaceae</taxon>
        <taxon>Didymocarpoideae</taxon>
        <taxon>Trichosporeae</taxon>
        <taxon>Loxocarpinae</taxon>
        <taxon>Dorcoceras</taxon>
    </lineage>
</organism>
<reference evidence="2 3" key="1">
    <citation type="journal article" date="2015" name="Proc. Natl. Acad. Sci. U.S.A.">
        <title>The resurrection genome of Boea hygrometrica: A blueprint for survival of dehydration.</title>
        <authorList>
            <person name="Xiao L."/>
            <person name="Yang G."/>
            <person name="Zhang L."/>
            <person name="Yang X."/>
            <person name="Zhao S."/>
            <person name="Ji Z."/>
            <person name="Zhou Q."/>
            <person name="Hu M."/>
            <person name="Wang Y."/>
            <person name="Chen M."/>
            <person name="Xu Y."/>
            <person name="Jin H."/>
            <person name="Xiao X."/>
            <person name="Hu G."/>
            <person name="Bao F."/>
            <person name="Hu Y."/>
            <person name="Wan P."/>
            <person name="Li L."/>
            <person name="Deng X."/>
            <person name="Kuang T."/>
            <person name="Xiang C."/>
            <person name="Zhu J.K."/>
            <person name="Oliver M.J."/>
            <person name="He Y."/>
        </authorList>
    </citation>
    <scope>NUCLEOTIDE SEQUENCE [LARGE SCALE GENOMIC DNA]</scope>
    <source>
        <strain evidence="3">cv. XS01</strain>
    </source>
</reference>
<feature type="region of interest" description="Disordered" evidence="1">
    <location>
        <begin position="129"/>
        <end position="150"/>
    </location>
</feature>
<name>A0A2Z7CS76_9LAMI</name>
<dbReference type="PANTHER" id="PTHR31722:SF62">
    <property type="entry name" value="EMB|CAB62433.1"/>
    <property type="match status" value="1"/>
</dbReference>
<proteinExistence type="predicted"/>
<evidence type="ECO:0000313" key="2">
    <source>
        <dbReference type="EMBL" id="KZV47524.1"/>
    </source>
</evidence>
<dbReference type="Proteomes" id="UP000250235">
    <property type="component" value="Unassembled WGS sequence"/>
</dbReference>
<accession>A0A2Z7CS76</accession>
<dbReference type="AlphaFoldDB" id="A0A2Z7CS76"/>
<dbReference type="PANTHER" id="PTHR31722">
    <property type="entry name" value="OS06G0675200 PROTEIN"/>
    <property type="match status" value="1"/>
</dbReference>
<gene>
    <name evidence="2" type="ORF">F511_14596</name>
</gene>
<dbReference type="OrthoDB" id="1927989at2759"/>
<evidence type="ECO:0000256" key="1">
    <source>
        <dbReference type="SAM" id="MobiDB-lite"/>
    </source>
</evidence>
<sequence length="197" mass="22379">MACLEMYNQNSEHKSLGAPPMSPRISFSIDFVEPSSHSHSHSARDPYRDAPVSSDFAFSVSNYSMMTADELFSKGRILPYKDGGNASQFLKATTLRDELQINEEEDGDFSSRPPKNPTRWRGFLGLRKPHIGSRKSDKYGQSSSVEKRGGSFHYEDNINAQCSKNSQVMHMSVSVCVYIYIYTHTHSCFQQKKKKLY</sequence>
<dbReference type="EMBL" id="KQ995268">
    <property type="protein sequence ID" value="KZV47524.1"/>
    <property type="molecule type" value="Genomic_DNA"/>
</dbReference>
<keyword evidence="3" id="KW-1185">Reference proteome</keyword>